<evidence type="ECO:0000256" key="8">
    <source>
        <dbReference type="ARBA" id="ARBA00023319"/>
    </source>
</evidence>
<keyword evidence="15" id="KW-1185">Reference proteome</keyword>
<evidence type="ECO:0000256" key="5">
    <source>
        <dbReference type="ARBA" id="ARBA00023136"/>
    </source>
</evidence>
<dbReference type="FunFam" id="2.60.40.10:FF:000205">
    <property type="entry name" value="Cell adhesion associated, oncogene regulated"/>
    <property type="match status" value="1"/>
</dbReference>
<feature type="transmembrane region" description="Helical" evidence="10">
    <location>
        <begin position="886"/>
        <end position="911"/>
    </location>
</feature>
<feature type="chain" id="PRO_5035774032" description="Cell adhesion molecule-related/down-regulated by oncogenes" evidence="11">
    <location>
        <begin position="18"/>
        <end position="1423"/>
    </location>
</feature>
<feature type="domain" description="Ig-like" evidence="12">
    <location>
        <begin position="26"/>
        <end position="116"/>
    </location>
</feature>
<dbReference type="InterPro" id="IPR003961">
    <property type="entry name" value="FN3_dom"/>
</dbReference>
<gene>
    <name evidence="14" type="ORF">JZ751_002118</name>
</gene>
<evidence type="ECO:0000256" key="9">
    <source>
        <dbReference type="SAM" id="MobiDB-lite"/>
    </source>
</evidence>
<reference evidence="14" key="1">
    <citation type="thesis" date="2021" institute="BYU ScholarsArchive" country="Provo, UT, USA">
        <title>Applications of and Algorithms for Genome Assembly and Genomic Analyses with an Emphasis on Marine Teleosts.</title>
        <authorList>
            <person name="Pickett B.D."/>
        </authorList>
    </citation>
    <scope>NUCLEOTIDE SEQUENCE</scope>
    <source>
        <strain evidence="14">HI-2016</strain>
    </source>
</reference>
<keyword evidence="4" id="KW-0677">Repeat</keyword>
<dbReference type="SMART" id="SM00408">
    <property type="entry name" value="IGc2"/>
    <property type="match status" value="5"/>
</dbReference>
<dbReference type="InterPro" id="IPR013098">
    <property type="entry name" value="Ig_I-set"/>
</dbReference>
<dbReference type="PROSITE" id="PS50853">
    <property type="entry name" value="FN3"/>
    <property type="match status" value="2"/>
</dbReference>
<feature type="compositionally biased region" description="Acidic residues" evidence="9">
    <location>
        <begin position="535"/>
        <end position="546"/>
    </location>
</feature>
<feature type="region of interest" description="Disordered" evidence="9">
    <location>
        <begin position="524"/>
        <end position="578"/>
    </location>
</feature>
<feature type="domain" description="Fibronectin type-III" evidence="13">
    <location>
        <begin position="782"/>
        <end position="882"/>
    </location>
</feature>
<dbReference type="EMBL" id="JAFBMS010000011">
    <property type="protein sequence ID" value="KAG9348383.1"/>
    <property type="molecule type" value="Genomic_DNA"/>
</dbReference>
<dbReference type="GO" id="GO:0007399">
    <property type="term" value="P:nervous system development"/>
    <property type="evidence" value="ECO:0007669"/>
    <property type="project" value="TreeGrafter"/>
</dbReference>
<keyword evidence="8" id="KW-0393">Immunoglobulin domain</keyword>
<feature type="compositionally biased region" description="Polar residues" evidence="9">
    <location>
        <begin position="1086"/>
        <end position="1097"/>
    </location>
</feature>
<evidence type="ECO:0008006" key="16">
    <source>
        <dbReference type="Google" id="ProtNLM"/>
    </source>
</evidence>
<organism evidence="14 15">
    <name type="scientific">Albula glossodonta</name>
    <name type="common">roundjaw bonefish</name>
    <dbReference type="NCBI Taxonomy" id="121402"/>
    <lineage>
        <taxon>Eukaryota</taxon>
        <taxon>Metazoa</taxon>
        <taxon>Chordata</taxon>
        <taxon>Craniata</taxon>
        <taxon>Vertebrata</taxon>
        <taxon>Euteleostomi</taxon>
        <taxon>Actinopterygii</taxon>
        <taxon>Neopterygii</taxon>
        <taxon>Teleostei</taxon>
        <taxon>Albuliformes</taxon>
        <taxon>Albulidae</taxon>
        <taxon>Albula</taxon>
    </lineage>
</organism>
<dbReference type="InterPro" id="IPR007110">
    <property type="entry name" value="Ig-like_dom"/>
</dbReference>
<keyword evidence="10" id="KW-0812">Transmembrane</keyword>
<dbReference type="SMART" id="SM00060">
    <property type="entry name" value="FN3"/>
    <property type="match status" value="3"/>
</dbReference>
<dbReference type="SUPFAM" id="SSF49265">
    <property type="entry name" value="Fibronectin type III"/>
    <property type="match status" value="2"/>
</dbReference>
<feature type="domain" description="Ig-like" evidence="12">
    <location>
        <begin position="408"/>
        <end position="512"/>
    </location>
</feature>
<keyword evidence="10" id="KW-1133">Transmembrane helix</keyword>
<evidence type="ECO:0000259" key="13">
    <source>
        <dbReference type="PROSITE" id="PS50853"/>
    </source>
</evidence>
<comment type="caution">
    <text evidence="14">The sequence shown here is derived from an EMBL/GenBank/DDBJ whole genome shotgun (WGS) entry which is preliminary data.</text>
</comment>
<dbReference type="Proteomes" id="UP000824540">
    <property type="component" value="Unassembled WGS sequence"/>
</dbReference>
<dbReference type="InterPro" id="IPR003598">
    <property type="entry name" value="Ig_sub2"/>
</dbReference>
<dbReference type="InterPro" id="IPR036179">
    <property type="entry name" value="Ig-like_dom_sf"/>
</dbReference>
<keyword evidence="6" id="KW-1015">Disulfide bond</keyword>
<evidence type="ECO:0000256" key="4">
    <source>
        <dbReference type="ARBA" id="ARBA00022737"/>
    </source>
</evidence>
<feature type="region of interest" description="Disordered" evidence="9">
    <location>
        <begin position="1256"/>
        <end position="1314"/>
    </location>
</feature>
<keyword evidence="2" id="KW-1003">Cell membrane</keyword>
<feature type="compositionally biased region" description="Polar residues" evidence="9">
    <location>
        <begin position="1278"/>
        <end position="1297"/>
    </location>
</feature>
<dbReference type="Pfam" id="PF07679">
    <property type="entry name" value="I-set"/>
    <property type="match status" value="1"/>
</dbReference>
<evidence type="ECO:0000259" key="12">
    <source>
        <dbReference type="PROSITE" id="PS50835"/>
    </source>
</evidence>
<dbReference type="Gene3D" id="2.60.40.10">
    <property type="entry name" value="Immunoglobulins"/>
    <property type="match status" value="8"/>
</dbReference>
<name>A0A8T2P4I2_9TELE</name>
<keyword evidence="5 10" id="KW-0472">Membrane</keyword>
<feature type="signal peptide" evidence="11">
    <location>
        <begin position="1"/>
        <end position="17"/>
    </location>
</feature>
<evidence type="ECO:0000256" key="10">
    <source>
        <dbReference type="SAM" id="Phobius"/>
    </source>
</evidence>
<dbReference type="InterPro" id="IPR003599">
    <property type="entry name" value="Ig_sub"/>
</dbReference>
<feature type="domain" description="Fibronectin type-III" evidence="13">
    <location>
        <begin position="562"/>
        <end position="663"/>
    </location>
</feature>
<dbReference type="InterPro" id="IPR036116">
    <property type="entry name" value="FN3_sf"/>
</dbReference>
<accession>A0A8T2P4I2</accession>
<evidence type="ECO:0000256" key="6">
    <source>
        <dbReference type="ARBA" id="ARBA00023157"/>
    </source>
</evidence>
<dbReference type="PANTHER" id="PTHR44170">
    <property type="entry name" value="PROTEIN SIDEKICK"/>
    <property type="match status" value="1"/>
</dbReference>
<evidence type="ECO:0000313" key="15">
    <source>
        <dbReference type="Proteomes" id="UP000824540"/>
    </source>
</evidence>
<evidence type="ECO:0000256" key="1">
    <source>
        <dbReference type="ARBA" id="ARBA00004236"/>
    </source>
</evidence>
<dbReference type="GO" id="GO:0005886">
    <property type="term" value="C:plasma membrane"/>
    <property type="evidence" value="ECO:0007669"/>
    <property type="project" value="UniProtKB-SubCell"/>
</dbReference>
<dbReference type="PANTHER" id="PTHR44170:SF1">
    <property type="entry name" value="CELL ADHESION MOLECULE-RELATED_DOWN-REGULATED BY ONCOGENES"/>
    <property type="match status" value="1"/>
</dbReference>
<dbReference type="FunFam" id="2.60.40.10:FF:000273">
    <property type="entry name" value="contactin-3 isoform X1"/>
    <property type="match status" value="1"/>
</dbReference>
<dbReference type="Pfam" id="PF00041">
    <property type="entry name" value="fn3"/>
    <property type="match status" value="2"/>
</dbReference>
<feature type="region of interest" description="Disordered" evidence="9">
    <location>
        <begin position="1086"/>
        <end position="1119"/>
    </location>
</feature>
<evidence type="ECO:0000256" key="2">
    <source>
        <dbReference type="ARBA" id="ARBA00022475"/>
    </source>
</evidence>
<keyword evidence="3 11" id="KW-0732">Signal</keyword>
<evidence type="ECO:0000256" key="7">
    <source>
        <dbReference type="ARBA" id="ARBA00023180"/>
    </source>
</evidence>
<proteinExistence type="predicted"/>
<dbReference type="PROSITE" id="PS50835">
    <property type="entry name" value="IG_LIKE"/>
    <property type="match status" value="5"/>
</dbReference>
<dbReference type="SMART" id="SM00409">
    <property type="entry name" value="IG"/>
    <property type="match status" value="5"/>
</dbReference>
<evidence type="ECO:0000313" key="14">
    <source>
        <dbReference type="EMBL" id="KAG9348383.1"/>
    </source>
</evidence>
<sequence length="1423" mass="154661">METCWGVLPTFLCLCQALLISCSYAPLSFRTEPLSVVQKQGGVVHLRCSLRSPSPALAQLSWHFDGRPLDPAAMPGVRLRAGSLTLPSLQPGQSGIYQCLAHSDTGSIASRYARVTIADIAEFGELPRRSLIVEEGSTALIQCHLPYSNPPALPRLRVRGEWLEESTGEYLILPSGNLQIVSVSPEHQGMYKCGAHNPVTRETRVEAHGTKLTIKQSDSPSLVRIVYPVVPKTITVAQSESITLECVLAGSPTPTAHWTKDGKEVVMGSNHRLLHNNLVLTNMRGSDRGIYQCSATTETGDLINANYTVDVLELVSVARGLTDQLVSSGSSVRFTCAAKGNPSPKVTWLFNAAPITPSPQLQISDSSLRIAMVTTQNQGVYQCLADNGIGSAQSAGMLTVQSGLNSMPVIHSPPLSGTFQEGNDVFLSCNASGQPLPVIRWYNTKGPIATHPAHLLQPQQATGPSDSSPHLTMSRPGSSSLYIQAVTQAHSGRYICEATNELGSVQAEAFLSVVPLASTTVTLEAPSSGHPIQSDEGEEPFLEEEPGYNQDTPIERTSDTPTPDAPIITSPPQTHKPDVYDLEWRAGRDWGSPINAYFVKYRKLDDVGNVMGSWYTVRVPGSEKTLRLTELEPSSLYEVLMVARSSAGEGQPAMLTFRTGKEKSTSSSKNPSKAPFLYQPEKVPENENTNTHFGVVIPDRVPEAPDRPTISMATESSVYVTWIPRANGGSPITAFRVEYRRQGRSTYRFRVVAINMYGESPHSAASRPYSVSPVSPPFSSRPVAGPHISSTDAISDTQIMLRWTYTPSSNNNTPIQGFYIYYRPTDSDNDSDYKRDVVEGNKQWHLIGQLQPETSYDIKMQCFNEGGESEYSNVMICETKAQPGGLLYLIVGSVLGVMVLILLLFIAMCLWRNRQQSNLHKYDPPGYLYQPAEMNGHVLEYATLPGTSRINNTVHGGYGHNGSMTPSTCPHLHHKLPNGLALLNGTGTHYPHNPGHPHPHTHAHTHDSPLEYEHPHAHHLHNGGGMYTALPQSDPSDCMSCQNFCNNNRCYTKTNGNFSSGSIPMMHRVSSCQLDGLEMVPLSHVMSTCHSPSNQPSPGDEGMEDGKEESENNTPPLSQYSCCQSGDYKHCSLEERVPSVLHPTLHSLPLGHSFIMGPEDTTAAINIQLYKVEGHLGTLSHVIKSLAGVQSPCSRGQLIYDQRGGVGKDPQFPQAAGQLLYFWTVAAGSALPHSLLGQYQSLPQDPVISWVSREPRCPWETGGEETEAAWASDPSPEAGTSCSSPSAQLNSTSTTIPHTPRDITPTPAPHPTSLSQAWLSTRGVFPGSKGDLDMEFLQLGPGLRQQTELKAVHQSMDQWNAKHGSYLRGALYVGGGLSHLDVLHLDGVLAVAMGVLQLTDVHCGMLGMRRGSLGKEVHITVFT</sequence>
<dbReference type="SUPFAM" id="SSF48726">
    <property type="entry name" value="Immunoglobulin"/>
    <property type="match status" value="5"/>
</dbReference>
<feature type="domain" description="Ig-like" evidence="12">
    <location>
        <begin position="313"/>
        <end position="399"/>
    </location>
</feature>
<dbReference type="CDD" id="cd00063">
    <property type="entry name" value="FN3"/>
    <property type="match status" value="3"/>
</dbReference>
<feature type="region of interest" description="Disordered" evidence="9">
    <location>
        <begin position="458"/>
        <end position="477"/>
    </location>
</feature>
<comment type="subcellular location">
    <subcellularLocation>
        <location evidence="1">Cell membrane</location>
    </subcellularLocation>
</comment>
<evidence type="ECO:0000256" key="3">
    <source>
        <dbReference type="ARBA" id="ARBA00022729"/>
    </source>
</evidence>
<protein>
    <recommendedName>
        <fullName evidence="16">Cell adhesion molecule-related/down-regulated by oncogenes</fullName>
    </recommendedName>
</protein>
<evidence type="ECO:0000256" key="11">
    <source>
        <dbReference type="SAM" id="SignalP"/>
    </source>
</evidence>
<dbReference type="GO" id="GO:0098609">
    <property type="term" value="P:cell-cell adhesion"/>
    <property type="evidence" value="ECO:0007669"/>
    <property type="project" value="TreeGrafter"/>
</dbReference>
<feature type="domain" description="Ig-like" evidence="12">
    <location>
        <begin position="220"/>
        <end position="310"/>
    </location>
</feature>
<dbReference type="Pfam" id="PF13927">
    <property type="entry name" value="Ig_3"/>
    <property type="match status" value="2"/>
</dbReference>
<dbReference type="OrthoDB" id="9998697at2759"/>
<feature type="domain" description="Ig-like" evidence="12">
    <location>
        <begin position="121"/>
        <end position="206"/>
    </location>
</feature>
<keyword evidence="7" id="KW-0325">Glycoprotein</keyword>
<dbReference type="InterPro" id="IPR013783">
    <property type="entry name" value="Ig-like_fold"/>
</dbReference>